<protein>
    <recommendedName>
        <fullName evidence="2">Glycosyl hydrolase family 92 domain-containing protein</fullName>
    </recommendedName>
</protein>
<dbReference type="AlphaFoldDB" id="A0A9P6XTZ1"/>
<dbReference type="Gene3D" id="1.20.1610.10">
    <property type="entry name" value="alpha-1,2-mannosidases domains"/>
    <property type="match status" value="1"/>
</dbReference>
<keyword evidence="4" id="KW-1185">Reference proteome</keyword>
<reference evidence="3 4" key="1">
    <citation type="journal article" date="2020" name="Microb. Genom.">
        <title>Genetic diversity of clinical and environmental Mucorales isolates obtained from an investigation of mucormycosis cases among solid organ transplant recipients.</title>
        <authorList>
            <person name="Nguyen M.H."/>
            <person name="Kaul D."/>
            <person name="Muto C."/>
            <person name="Cheng S.J."/>
            <person name="Richter R.A."/>
            <person name="Bruno V.M."/>
            <person name="Liu G."/>
            <person name="Beyhan S."/>
            <person name="Sundermann A.J."/>
            <person name="Mounaud S."/>
            <person name="Pasculle A.W."/>
            <person name="Nierman W.C."/>
            <person name="Driscoll E."/>
            <person name="Cumbie R."/>
            <person name="Clancy C.J."/>
            <person name="Dupont C.L."/>
        </authorList>
    </citation>
    <scope>NUCLEOTIDE SEQUENCE [LARGE SCALE GENOMIC DNA]</scope>
    <source>
        <strain evidence="3 4">GL24</strain>
    </source>
</reference>
<evidence type="ECO:0000313" key="4">
    <source>
        <dbReference type="Proteomes" id="UP000740926"/>
    </source>
</evidence>
<organism evidence="3 4">
    <name type="scientific">Rhizopus delemar</name>
    <dbReference type="NCBI Taxonomy" id="936053"/>
    <lineage>
        <taxon>Eukaryota</taxon>
        <taxon>Fungi</taxon>
        <taxon>Fungi incertae sedis</taxon>
        <taxon>Mucoromycota</taxon>
        <taxon>Mucoromycotina</taxon>
        <taxon>Mucoromycetes</taxon>
        <taxon>Mucorales</taxon>
        <taxon>Mucorineae</taxon>
        <taxon>Rhizopodaceae</taxon>
        <taxon>Rhizopus</taxon>
    </lineage>
</organism>
<accession>A0A9P6XTZ1</accession>
<evidence type="ECO:0000313" key="3">
    <source>
        <dbReference type="EMBL" id="KAG1532523.1"/>
    </source>
</evidence>
<evidence type="ECO:0000256" key="1">
    <source>
        <dbReference type="SAM" id="MobiDB-lite"/>
    </source>
</evidence>
<evidence type="ECO:0000259" key="2">
    <source>
        <dbReference type="Pfam" id="PF07971"/>
    </source>
</evidence>
<feature type="domain" description="Glycosyl hydrolase family 92" evidence="2">
    <location>
        <begin position="1"/>
        <end position="52"/>
    </location>
</feature>
<dbReference type="InterPro" id="IPR012939">
    <property type="entry name" value="Glyco_hydro_92"/>
</dbReference>
<gene>
    <name evidence="3" type="ORF">G6F50_016191</name>
</gene>
<feature type="region of interest" description="Disordered" evidence="1">
    <location>
        <begin position="1"/>
        <end position="20"/>
    </location>
</feature>
<sequence>MADGLGHAQDAATLRERGRNWRKVWDPQVRDAETGFTGFPRPRTEDGQWYGMAVPVAGAAGRAGPGRSDGRPRAGRPPPRRVLRDGCAAGRPAQRRPQGVGGRAVQLLQPVPLQPEQRAGPALAVAVHADRPAVEDRCGGACRAAVVHQCAERRDRQR</sequence>
<feature type="region of interest" description="Disordered" evidence="1">
    <location>
        <begin position="58"/>
        <end position="102"/>
    </location>
</feature>
<proteinExistence type="predicted"/>
<dbReference type="Pfam" id="PF07971">
    <property type="entry name" value="Glyco_hydro_92"/>
    <property type="match status" value="1"/>
</dbReference>
<dbReference type="Proteomes" id="UP000740926">
    <property type="component" value="Unassembled WGS sequence"/>
</dbReference>
<comment type="caution">
    <text evidence="3">The sequence shown here is derived from an EMBL/GenBank/DDBJ whole genome shotgun (WGS) entry which is preliminary data.</text>
</comment>
<dbReference type="EMBL" id="JAANIU010009845">
    <property type="protein sequence ID" value="KAG1532523.1"/>
    <property type="molecule type" value="Genomic_DNA"/>
</dbReference>
<name>A0A9P6XTZ1_9FUNG</name>